<evidence type="ECO:0000256" key="5">
    <source>
        <dbReference type="ARBA" id="ARBA00023136"/>
    </source>
</evidence>
<evidence type="ECO:0000256" key="4">
    <source>
        <dbReference type="ARBA" id="ARBA00022989"/>
    </source>
</evidence>
<comment type="similarity">
    <text evidence="7">Belongs to the YfgM family.</text>
</comment>
<evidence type="ECO:0000256" key="9">
    <source>
        <dbReference type="SAM" id="Phobius"/>
    </source>
</evidence>
<dbReference type="PIRSF" id="PIRSF006170">
    <property type="entry name" value="YfgM"/>
    <property type="match status" value="1"/>
</dbReference>
<comment type="caution">
    <text evidence="11">The sequence shown here is derived from an EMBL/GenBank/DDBJ whole genome shotgun (WGS) entry which is preliminary data.</text>
</comment>
<evidence type="ECO:0000256" key="2">
    <source>
        <dbReference type="ARBA" id="ARBA00022475"/>
    </source>
</evidence>
<dbReference type="EMBL" id="JAQQLE010000007">
    <property type="protein sequence ID" value="MDC7714210.1"/>
    <property type="molecule type" value="Genomic_DNA"/>
</dbReference>
<dbReference type="PANTHER" id="PTHR38035:SF1">
    <property type="entry name" value="ANCILLARY SECYEG TRANSLOCON SUBUNIT"/>
    <property type="match status" value="1"/>
</dbReference>
<evidence type="ECO:0000256" key="1">
    <source>
        <dbReference type="ARBA" id="ARBA00004401"/>
    </source>
</evidence>
<accession>A0ABT5INT3</accession>
<dbReference type="Proteomes" id="UP001222030">
    <property type="component" value="Unassembled WGS sequence"/>
</dbReference>
<evidence type="ECO:0000256" key="3">
    <source>
        <dbReference type="ARBA" id="ARBA00022692"/>
    </source>
</evidence>
<gene>
    <name evidence="11" type="ORF">PQU96_08735</name>
</gene>
<evidence type="ECO:0000256" key="6">
    <source>
        <dbReference type="ARBA" id="ARBA00023186"/>
    </source>
</evidence>
<name>A0ABT5INT3_9NEIS</name>
<evidence type="ECO:0000313" key="12">
    <source>
        <dbReference type="Proteomes" id="UP001222030"/>
    </source>
</evidence>
<evidence type="ECO:0000313" key="11">
    <source>
        <dbReference type="EMBL" id="MDC7714210.1"/>
    </source>
</evidence>
<evidence type="ECO:0000259" key="10">
    <source>
        <dbReference type="Pfam" id="PF09976"/>
    </source>
</evidence>
<feature type="domain" description="Ancillary SecYEG translocon subunit/Cell division coordinator CpoB TPR" evidence="10">
    <location>
        <begin position="15"/>
        <end position="209"/>
    </location>
</feature>
<dbReference type="Gene3D" id="1.25.40.10">
    <property type="entry name" value="Tetratricopeptide repeat domain"/>
    <property type="match status" value="1"/>
</dbReference>
<keyword evidence="6" id="KW-0143">Chaperone</keyword>
<comment type="subcellular location">
    <subcellularLocation>
        <location evidence="1">Cell membrane</location>
        <topology evidence="1">Single-pass type II membrane protein</topology>
    </subcellularLocation>
</comment>
<keyword evidence="2" id="KW-1003">Cell membrane</keyword>
<reference evidence="11 12" key="1">
    <citation type="submission" date="2023-01" db="EMBL/GenBank/DDBJ databases">
        <title>Novel species of the genus Vogesella isolated from rivers.</title>
        <authorList>
            <person name="Lu H."/>
        </authorList>
    </citation>
    <scope>NUCLEOTIDE SEQUENCE [LARGE SCALE GENOMIC DNA]</scope>
    <source>
        <strain evidence="11 12">LYT5W</strain>
    </source>
</reference>
<evidence type="ECO:0000256" key="8">
    <source>
        <dbReference type="ARBA" id="ARBA00024235"/>
    </source>
</evidence>
<dbReference type="SUPFAM" id="SSF48452">
    <property type="entry name" value="TPR-like"/>
    <property type="match status" value="1"/>
</dbReference>
<dbReference type="InterPro" id="IPR026039">
    <property type="entry name" value="YfgM"/>
</dbReference>
<dbReference type="InterPro" id="IPR011990">
    <property type="entry name" value="TPR-like_helical_dom_sf"/>
</dbReference>
<evidence type="ECO:0000256" key="7">
    <source>
        <dbReference type="ARBA" id="ARBA00024197"/>
    </source>
</evidence>
<feature type="transmembrane region" description="Helical" evidence="9">
    <location>
        <begin position="20"/>
        <end position="39"/>
    </location>
</feature>
<dbReference type="InterPro" id="IPR018704">
    <property type="entry name" value="SecYEG/CpoB_TPR"/>
</dbReference>
<keyword evidence="4 9" id="KW-1133">Transmembrane helix</keyword>
<protein>
    <recommendedName>
        <fullName evidence="8">Ancillary SecYEG translocon subunit</fullName>
    </recommendedName>
</protein>
<keyword evidence="3 9" id="KW-0812">Transmembrane</keyword>
<keyword evidence="5 9" id="KW-0472">Membrane</keyword>
<dbReference type="RefSeq" id="WP_272771925.1">
    <property type="nucleotide sequence ID" value="NZ_JAQQLE010000007.1"/>
</dbReference>
<dbReference type="PANTHER" id="PTHR38035">
    <property type="entry name" value="UPF0070 PROTEIN YFGM"/>
    <property type="match status" value="1"/>
</dbReference>
<organism evidence="11 12">
    <name type="scientific">Vogesella margarita</name>
    <dbReference type="NCBI Taxonomy" id="2984199"/>
    <lineage>
        <taxon>Bacteria</taxon>
        <taxon>Pseudomonadati</taxon>
        <taxon>Pseudomonadota</taxon>
        <taxon>Betaproteobacteria</taxon>
        <taxon>Neisseriales</taxon>
        <taxon>Chromobacteriaceae</taxon>
        <taxon>Vogesella</taxon>
    </lineage>
</organism>
<proteinExistence type="inferred from homology"/>
<keyword evidence="12" id="KW-1185">Reference proteome</keyword>
<dbReference type="Pfam" id="PF09976">
    <property type="entry name" value="TPR_21"/>
    <property type="match status" value="1"/>
</dbReference>
<sequence>MAFDLQEQEQIDSIKAFWAQWGKLLSAVVLAALLSYLGYKGWQMYRAAESAKAATIYAQLEQQIQAGSLDKAKATAAVLQSAHPGSAYAANAALVAAKAAFDKGDLAFARAQLKWLLASGNQDASLQAVARLRLATVLLDEKQYDAALAELAQAHPASFDTLFLDLKGDVLVARGDMSGARDSYKAALAKAAPDATLRDFIQTKLDSLGN</sequence>